<evidence type="ECO:0000313" key="3">
    <source>
        <dbReference type="EMBL" id="CAH0363932.1"/>
    </source>
</evidence>
<dbReference type="Proteomes" id="UP000789595">
    <property type="component" value="Unassembled WGS sequence"/>
</dbReference>
<dbReference type="AlphaFoldDB" id="A0A8J2SE92"/>
<dbReference type="Pfam" id="PF06951">
    <property type="entry name" value="PLA2G12"/>
    <property type="match status" value="1"/>
</dbReference>
<gene>
    <name evidence="3" type="ORF">PECAL_1P02740</name>
</gene>
<dbReference type="GO" id="GO:0016042">
    <property type="term" value="P:lipid catabolic process"/>
    <property type="evidence" value="ECO:0007669"/>
    <property type="project" value="InterPro"/>
</dbReference>
<dbReference type="GO" id="GO:0004623">
    <property type="term" value="F:phospholipase A2 activity"/>
    <property type="evidence" value="ECO:0007669"/>
    <property type="project" value="InterPro"/>
</dbReference>
<feature type="chain" id="PRO_5035230419" evidence="2">
    <location>
        <begin position="17"/>
        <end position="278"/>
    </location>
</feature>
<evidence type="ECO:0000313" key="4">
    <source>
        <dbReference type="Proteomes" id="UP000789595"/>
    </source>
</evidence>
<dbReference type="PANTHER" id="PTHR12824">
    <property type="entry name" value="GROUP XII SECRETORY PHOSPHOLIPASE A2 FAMILY MEMBER"/>
    <property type="match status" value="1"/>
</dbReference>
<feature type="compositionally biased region" description="Acidic residues" evidence="1">
    <location>
        <begin position="257"/>
        <end position="278"/>
    </location>
</feature>
<dbReference type="PANTHER" id="PTHR12824:SF8">
    <property type="entry name" value="GXIVSPLA2, ISOFORM A"/>
    <property type="match status" value="1"/>
</dbReference>
<proteinExistence type="predicted"/>
<dbReference type="GO" id="GO:0005509">
    <property type="term" value="F:calcium ion binding"/>
    <property type="evidence" value="ECO:0007669"/>
    <property type="project" value="InterPro"/>
</dbReference>
<protein>
    <submittedName>
        <fullName evidence="3">Uncharacterized protein</fullName>
    </submittedName>
</protein>
<dbReference type="InterPro" id="IPR010711">
    <property type="entry name" value="PLA2G12"/>
</dbReference>
<name>A0A8J2SE92_9STRA</name>
<keyword evidence="2" id="KW-0732">Signal</keyword>
<sequence length="278" mass="30232">MVRLLPLVALSALAAAQEDFAMVRLLPLVALSALAAAQEDFGNMFGQQKYCAPYKCPKEKEAVQNRLSFKAKKGGCDALNSGAGMQMRGPAFSAKQSEPTPIDACCDRRQACDSICGTSTKFCDAELKACADKACDDAPDKEECDRKKSMMQLMQSMDQGACKRHTDGQVAACKCVKPDEAPARRLKTLTELYEKNKGDASKAEGLAAKADTSKKFGALLHKLVAKYPAMIRKVADPQQEYWEKIMKEGIDKKASDEVVDGAEEDEDVEDLDAVADEL</sequence>
<organism evidence="3 4">
    <name type="scientific">Pelagomonas calceolata</name>
    <dbReference type="NCBI Taxonomy" id="35677"/>
    <lineage>
        <taxon>Eukaryota</taxon>
        <taxon>Sar</taxon>
        <taxon>Stramenopiles</taxon>
        <taxon>Ochrophyta</taxon>
        <taxon>Pelagophyceae</taxon>
        <taxon>Pelagomonadales</taxon>
        <taxon>Pelagomonadaceae</taxon>
        <taxon>Pelagomonas</taxon>
    </lineage>
</organism>
<dbReference type="EMBL" id="CAKKNE010000001">
    <property type="protein sequence ID" value="CAH0363932.1"/>
    <property type="molecule type" value="Genomic_DNA"/>
</dbReference>
<feature type="region of interest" description="Disordered" evidence="1">
    <location>
        <begin position="253"/>
        <end position="278"/>
    </location>
</feature>
<comment type="caution">
    <text evidence="3">The sequence shown here is derived from an EMBL/GenBank/DDBJ whole genome shotgun (WGS) entry which is preliminary data.</text>
</comment>
<reference evidence="3" key="1">
    <citation type="submission" date="2021-11" db="EMBL/GenBank/DDBJ databases">
        <authorList>
            <consortium name="Genoscope - CEA"/>
            <person name="William W."/>
        </authorList>
    </citation>
    <scope>NUCLEOTIDE SEQUENCE</scope>
</reference>
<evidence type="ECO:0000256" key="1">
    <source>
        <dbReference type="SAM" id="MobiDB-lite"/>
    </source>
</evidence>
<evidence type="ECO:0000256" key="2">
    <source>
        <dbReference type="SAM" id="SignalP"/>
    </source>
</evidence>
<feature type="signal peptide" evidence="2">
    <location>
        <begin position="1"/>
        <end position="16"/>
    </location>
</feature>
<accession>A0A8J2SE92</accession>
<keyword evidence="4" id="KW-1185">Reference proteome</keyword>
<dbReference type="GO" id="GO:0005576">
    <property type="term" value="C:extracellular region"/>
    <property type="evidence" value="ECO:0007669"/>
    <property type="project" value="InterPro"/>
</dbReference>